<gene>
    <name evidence="1" type="ORF">L3Q82_013619</name>
</gene>
<proteinExistence type="predicted"/>
<dbReference type="EMBL" id="CM041546">
    <property type="protein sequence ID" value="KAI3361451.1"/>
    <property type="molecule type" value="Genomic_DNA"/>
</dbReference>
<accession>A0ACB8W0S0</accession>
<keyword evidence="2" id="KW-1185">Reference proteome</keyword>
<sequence>RFLNGPEPGICGFVVKANEHIPATSRCNVNQDAVLSLAMLESRVYLASRPMTAEIGSSTPVTLCVRINRLKKKSQSVDIASQGFSPTLVPASPLNKAAPPVAKTTTVLAVQENNTTNSQRRSPRCGELKRGYTIAVMDFLLSVTGGSARVVRDAIYQRLWPESGQDTVRDQQHHAGTAHDSQHVHFHTDTGQKKTPEKKDGRRMSFQRPKGTIEYSVESRDTLNSIALKFDTTPNELVQLNKLFSRAVVPGQVLYVPDPEYVSSVGSSPSLSPISPLSPTSSEADLEKVTALEHPVSKTFKDTDKLWVTSNEEPDGPPRPEAVHPPVFSALRQSRVVSSTSEEEEALTEKFLKINCKYITDGQGAVSGVLLVTPNNIMFDPHRMDPLVQAHGCEEYGIMCPLEEVQSAAIYKEITNPKIRETVPDDLEPLPAERHPSQQKDPEQRLREPGANDSSNTAPCSAEGSISEDVFTEPELSPIREEEQASNEDLHLDKSSGASTEFVQTITKVEATGSGNARGSVSPPEEPTAAKAEDNPPDTATENDSQSPMGSKQHSVEKPPSTPTTTSSSTSQAHGPSSSTSRPGSQSSATPGATDGTSVSASPKGDASEGTEVSKTDIMQQGKEEKDNVEQTQKDGTQNSAEGTGSGERRRHRSHKFLCLRVGKPMKKTFVSNASASMQQYAQQGKKHEYWFAVPQERSDHLYVFFMQWSPDMYGEGVRGMGQEPGFMVVKKNEVTETAEDEPITDLNVKEWEVVSLTEYHRRIDALNSEDLRSLCKRLQITTKEEVNSKHGTSIKTELETETFKPNLREPSDLLEADQIEKLAKNLPPRTIGYPWTLAFGTSKHGMSIKTLYRAMQGQDTPVLMVIKDSDGQVFGALASEPFKVSDGFYGTGETFLFTFNPEFEVYKWTGDNMFFIKGDMDSLAFGGGSGEFGLWLDGDLYHGRSHSCKTFGNPMLSKKEDFYMRRSFSRPGT</sequence>
<evidence type="ECO:0000313" key="1">
    <source>
        <dbReference type="EMBL" id="KAI3361451.1"/>
    </source>
</evidence>
<reference evidence="1" key="1">
    <citation type="submission" date="2022-04" db="EMBL/GenBank/DDBJ databases">
        <title>Jade perch genome.</title>
        <authorList>
            <person name="Chao B."/>
        </authorList>
    </citation>
    <scope>NUCLEOTIDE SEQUENCE</scope>
    <source>
        <strain evidence="1">CB-2022</strain>
    </source>
</reference>
<comment type="caution">
    <text evidence="1">The sequence shown here is derived from an EMBL/GenBank/DDBJ whole genome shotgun (WGS) entry which is preliminary data.</text>
</comment>
<evidence type="ECO:0000313" key="2">
    <source>
        <dbReference type="Proteomes" id="UP000831701"/>
    </source>
</evidence>
<protein>
    <submittedName>
        <fullName evidence="1">Uncharacterized protein</fullName>
    </submittedName>
</protein>
<dbReference type="Proteomes" id="UP000831701">
    <property type="component" value="Chromosome 16"/>
</dbReference>
<organism evidence="1 2">
    <name type="scientific">Scortum barcoo</name>
    <name type="common">barcoo grunter</name>
    <dbReference type="NCBI Taxonomy" id="214431"/>
    <lineage>
        <taxon>Eukaryota</taxon>
        <taxon>Metazoa</taxon>
        <taxon>Chordata</taxon>
        <taxon>Craniata</taxon>
        <taxon>Vertebrata</taxon>
        <taxon>Euteleostomi</taxon>
        <taxon>Actinopterygii</taxon>
        <taxon>Neopterygii</taxon>
        <taxon>Teleostei</taxon>
        <taxon>Neoteleostei</taxon>
        <taxon>Acanthomorphata</taxon>
        <taxon>Eupercaria</taxon>
        <taxon>Centrarchiformes</taxon>
        <taxon>Terapontoidei</taxon>
        <taxon>Terapontidae</taxon>
        <taxon>Scortum</taxon>
    </lineage>
</organism>
<feature type="non-terminal residue" evidence="1">
    <location>
        <position position="1"/>
    </location>
</feature>
<name>A0ACB8W0S0_9TELE</name>